<dbReference type="SUPFAM" id="SSF47576">
    <property type="entry name" value="Calponin-homology domain, CH-domain"/>
    <property type="match status" value="1"/>
</dbReference>
<proteinExistence type="predicted"/>
<feature type="compositionally biased region" description="Polar residues" evidence="1">
    <location>
        <begin position="117"/>
        <end position="127"/>
    </location>
</feature>
<dbReference type="PANTHER" id="PTHR12509:SF9">
    <property type="entry name" value="SPERM FLAGELLAR PROTEIN 1 ISOFORM X1"/>
    <property type="match status" value="1"/>
</dbReference>
<evidence type="ECO:0000313" key="4">
    <source>
        <dbReference type="Proteomes" id="UP000077115"/>
    </source>
</evidence>
<sequence length="369" mass="41492">MHELGEEDIQSLYTWIDNIHLSRPKKNISRDFSDGVACAEVVKYFIPKLVDLHNFSPANSVSQKIYNWTTLNQKVFRRLGYSTNDEIIQCIVSNKPGYVEYILYELRQKIDRYLSKQSAKSNASPTGSISHESNHSEHSQLAKASPFTHMANSLYCSTTESAQHSHVVSNHPLSATQSMDPQENVQNQIWTSQGSNMSHKIAAEGNTTTVSGQVHQPLLLNRRASLANPNQHLAQSQHSNHHSHAHIDLSCSAPQSINQIQSTGSYYTTQSQPNTTMQSRRSSTIAFSPHQPTQNISSKAIHQHHQNPATLQPDSSVMPKLPSIRPEQHDKELIIDLQDTINLFSVMKVGECLLYLNDILELETDRRLA</sequence>
<dbReference type="GO" id="GO:0008017">
    <property type="term" value="F:microtubule binding"/>
    <property type="evidence" value="ECO:0007669"/>
    <property type="project" value="TreeGrafter"/>
</dbReference>
<dbReference type="PANTHER" id="PTHR12509">
    <property type="entry name" value="SPERMATOGENESIS-ASSOCIATED 4-RELATED"/>
    <property type="match status" value="1"/>
</dbReference>
<protein>
    <recommendedName>
        <fullName evidence="2">Calponin-homology (CH) domain-containing protein</fullName>
    </recommendedName>
</protein>
<feature type="region of interest" description="Disordered" evidence="1">
    <location>
        <begin position="117"/>
        <end position="138"/>
    </location>
</feature>
<dbReference type="InterPro" id="IPR001715">
    <property type="entry name" value="CH_dom"/>
</dbReference>
<reference evidence="3 4" key="2">
    <citation type="submission" date="2016-05" db="EMBL/GenBank/DDBJ databases">
        <title>Lineage-specific infection strategies underlie the spectrum of fungal disease in amphibians.</title>
        <authorList>
            <person name="Cuomo C.A."/>
            <person name="Farrer R.A."/>
            <person name="James T."/>
            <person name="Longcore J."/>
            <person name="Birren B."/>
        </authorList>
    </citation>
    <scope>NUCLEOTIDE SEQUENCE [LARGE SCALE GENOMIC DNA]</scope>
    <source>
        <strain evidence="3 4">JEL423</strain>
    </source>
</reference>
<dbReference type="Gene3D" id="1.10.418.10">
    <property type="entry name" value="Calponin-like domain"/>
    <property type="match status" value="1"/>
</dbReference>
<evidence type="ECO:0000313" key="3">
    <source>
        <dbReference type="EMBL" id="OAJ40648.1"/>
    </source>
</evidence>
<evidence type="ECO:0000259" key="2">
    <source>
        <dbReference type="PROSITE" id="PS50021"/>
    </source>
</evidence>
<feature type="domain" description="Calponin-homology (CH)" evidence="2">
    <location>
        <begin position="6"/>
        <end position="114"/>
    </location>
</feature>
<gene>
    <name evidence="3" type="ORF">BDEG_24355</name>
</gene>
<dbReference type="OrthoDB" id="193300at2759"/>
<dbReference type="GO" id="GO:0005930">
    <property type="term" value="C:axoneme"/>
    <property type="evidence" value="ECO:0007669"/>
    <property type="project" value="TreeGrafter"/>
</dbReference>
<feature type="compositionally biased region" description="Polar residues" evidence="1">
    <location>
        <begin position="266"/>
        <end position="315"/>
    </location>
</feature>
<name>A0A177WKM0_BATDL</name>
<dbReference type="InterPro" id="IPR052111">
    <property type="entry name" value="Spermatogenesis_Ciliary_MAP"/>
</dbReference>
<dbReference type="Proteomes" id="UP000077115">
    <property type="component" value="Unassembled WGS sequence"/>
</dbReference>
<dbReference type="Pfam" id="PF06294">
    <property type="entry name" value="CH_2"/>
    <property type="match status" value="1"/>
</dbReference>
<reference evidence="3 4" key="1">
    <citation type="submission" date="2006-10" db="EMBL/GenBank/DDBJ databases">
        <title>The Genome Sequence of Batrachochytrium dendrobatidis JEL423.</title>
        <authorList>
            <consortium name="The Broad Institute Genome Sequencing Platform"/>
            <person name="Birren B."/>
            <person name="Lander E."/>
            <person name="Galagan J."/>
            <person name="Cuomo C."/>
            <person name="Devon K."/>
            <person name="Jaffe D."/>
            <person name="Butler J."/>
            <person name="Alvarez P."/>
            <person name="Gnerre S."/>
            <person name="Grabherr M."/>
            <person name="Kleber M."/>
            <person name="Mauceli E."/>
            <person name="Brockman W."/>
            <person name="Young S."/>
            <person name="LaButti K."/>
            <person name="Sykes S."/>
            <person name="DeCaprio D."/>
            <person name="Crawford M."/>
            <person name="Koehrsen M."/>
            <person name="Engels R."/>
            <person name="Montgomery P."/>
            <person name="Pearson M."/>
            <person name="Howarth C."/>
            <person name="Larson L."/>
            <person name="White J."/>
            <person name="O'Leary S."/>
            <person name="Kodira C."/>
            <person name="Zeng Q."/>
            <person name="Yandava C."/>
            <person name="Alvarado L."/>
            <person name="Longcore J."/>
            <person name="James T."/>
        </authorList>
    </citation>
    <scope>NUCLEOTIDE SEQUENCE [LARGE SCALE GENOMIC DNA]</scope>
    <source>
        <strain evidence="3 4">JEL423</strain>
    </source>
</reference>
<dbReference type="FunFam" id="1.10.418.10:FF:000059">
    <property type="entry name" value="RIKEN cDNA 6430531B16 gene"/>
    <property type="match status" value="1"/>
</dbReference>
<evidence type="ECO:0000256" key="1">
    <source>
        <dbReference type="SAM" id="MobiDB-lite"/>
    </source>
</evidence>
<feature type="region of interest" description="Disordered" evidence="1">
    <location>
        <begin position="266"/>
        <end position="316"/>
    </location>
</feature>
<dbReference type="AlphaFoldDB" id="A0A177WKM0"/>
<dbReference type="EMBL" id="DS022304">
    <property type="protein sequence ID" value="OAJ40648.1"/>
    <property type="molecule type" value="Genomic_DNA"/>
</dbReference>
<dbReference type="eggNOG" id="ENOG502S497">
    <property type="taxonomic scope" value="Eukaryota"/>
</dbReference>
<dbReference type="GO" id="GO:0051493">
    <property type="term" value="P:regulation of cytoskeleton organization"/>
    <property type="evidence" value="ECO:0007669"/>
    <property type="project" value="TreeGrafter"/>
</dbReference>
<organism evidence="3 4">
    <name type="scientific">Batrachochytrium dendrobatidis (strain JEL423)</name>
    <dbReference type="NCBI Taxonomy" id="403673"/>
    <lineage>
        <taxon>Eukaryota</taxon>
        <taxon>Fungi</taxon>
        <taxon>Fungi incertae sedis</taxon>
        <taxon>Chytridiomycota</taxon>
        <taxon>Chytridiomycota incertae sedis</taxon>
        <taxon>Chytridiomycetes</taxon>
        <taxon>Rhizophydiales</taxon>
        <taxon>Rhizophydiales incertae sedis</taxon>
        <taxon>Batrachochytrium</taxon>
    </lineage>
</organism>
<dbReference type="InterPro" id="IPR036872">
    <property type="entry name" value="CH_dom_sf"/>
</dbReference>
<dbReference type="PROSITE" id="PS50021">
    <property type="entry name" value="CH"/>
    <property type="match status" value="1"/>
</dbReference>
<accession>A0A177WKM0</accession>
<dbReference type="VEuPathDB" id="FungiDB:BDEG_24355"/>
<dbReference type="InterPro" id="IPR010441">
    <property type="entry name" value="CH_2"/>
</dbReference>
<dbReference type="STRING" id="403673.A0A177WKM0"/>